<dbReference type="InterPro" id="IPR050336">
    <property type="entry name" value="Chromosome_partition/occlusion"/>
</dbReference>
<dbReference type="GO" id="GO:0003677">
    <property type="term" value="F:DNA binding"/>
    <property type="evidence" value="ECO:0007669"/>
    <property type="project" value="UniProtKB-KW"/>
</dbReference>
<dbReference type="GO" id="GO:0005694">
    <property type="term" value="C:chromosome"/>
    <property type="evidence" value="ECO:0007669"/>
    <property type="project" value="TreeGrafter"/>
</dbReference>
<comment type="similarity">
    <text evidence="1">Belongs to the ParB family.</text>
</comment>
<dbReference type="InterPro" id="IPR057240">
    <property type="entry name" value="ParB_dimer_C"/>
</dbReference>
<feature type="domain" description="ParB-like N-terminal" evidence="5">
    <location>
        <begin position="57"/>
        <end position="146"/>
    </location>
</feature>
<dbReference type="InterPro" id="IPR041468">
    <property type="entry name" value="HTH_ParB/Spo0J"/>
</dbReference>
<organism evidence="6 7">
    <name type="scientific">Posidoniimonas corsicana</name>
    <dbReference type="NCBI Taxonomy" id="1938618"/>
    <lineage>
        <taxon>Bacteria</taxon>
        <taxon>Pseudomonadati</taxon>
        <taxon>Planctomycetota</taxon>
        <taxon>Planctomycetia</taxon>
        <taxon>Pirellulales</taxon>
        <taxon>Lacipirellulaceae</taxon>
        <taxon>Posidoniimonas</taxon>
    </lineage>
</organism>
<dbReference type="InterPro" id="IPR004437">
    <property type="entry name" value="ParB/RepB/Spo0J"/>
</dbReference>
<dbReference type="PANTHER" id="PTHR33375:SF1">
    <property type="entry name" value="CHROMOSOME-PARTITIONING PROTEIN PARB-RELATED"/>
    <property type="match status" value="1"/>
</dbReference>
<dbReference type="Gene3D" id="1.10.10.2830">
    <property type="match status" value="1"/>
</dbReference>
<keyword evidence="2" id="KW-0159">Chromosome partition</keyword>
<dbReference type="GO" id="GO:0007059">
    <property type="term" value="P:chromosome segregation"/>
    <property type="evidence" value="ECO:0007669"/>
    <property type="project" value="UniProtKB-KW"/>
</dbReference>
<evidence type="ECO:0000256" key="4">
    <source>
        <dbReference type="SAM" id="MobiDB-lite"/>
    </source>
</evidence>
<dbReference type="AlphaFoldDB" id="A0A5C5VHY2"/>
<dbReference type="Pfam" id="PF17762">
    <property type="entry name" value="HTH_ParB"/>
    <property type="match status" value="1"/>
</dbReference>
<feature type="region of interest" description="Disordered" evidence="4">
    <location>
        <begin position="1"/>
        <end position="49"/>
    </location>
</feature>
<dbReference type="Gene3D" id="3.90.1530.30">
    <property type="match status" value="1"/>
</dbReference>
<dbReference type="FunFam" id="1.10.10.2830:FF:000001">
    <property type="entry name" value="Chromosome partitioning protein ParB"/>
    <property type="match status" value="1"/>
</dbReference>
<accession>A0A5C5VHY2</accession>
<protein>
    <submittedName>
        <fullName evidence="6">Putative chromosome-partitioning protein ParB</fullName>
    </submittedName>
</protein>
<dbReference type="InterPro" id="IPR003115">
    <property type="entry name" value="ParB_N"/>
</dbReference>
<evidence type="ECO:0000256" key="1">
    <source>
        <dbReference type="ARBA" id="ARBA00006295"/>
    </source>
</evidence>
<dbReference type="PANTHER" id="PTHR33375">
    <property type="entry name" value="CHROMOSOME-PARTITIONING PROTEIN PARB-RELATED"/>
    <property type="match status" value="1"/>
</dbReference>
<dbReference type="Pfam" id="PF02195">
    <property type="entry name" value="ParB_N"/>
    <property type="match status" value="1"/>
</dbReference>
<dbReference type="GO" id="GO:0045881">
    <property type="term" value="P:positive regulation of sporulation resulting in formation of a cellular spore"/>
    <property type="evidence" value="ECO:0007669"/>
    <property type="project" value="TreeGrafter"/>
</dbReference>
<dbReference type="SMART" id="SM00470">
    <property type="entry name" value="ParB"/>
    <property type="match status" value="1"/>
</dbReference>
<comment type="caution">
    <text evidence="6">The sequence shown here is derived from an EMBL/GenBank/DDBJ whole genome shotgun (WGS) entry which is preliminary data.</text>
</comment>
<name>A0A5C5VHY2_9BACT</name>
<feature type="compositionally biased region" description="Low complexity" evidence="4">
    <location>
        <begin position="11"/>
        <end position="29"/>
    </location>
</feature>
<dbReference type="Pfam" id="PF23552">
    <property type="entry name" value="ParB_C"/>
    <property type="match status" value="1"/>
</dbReference>
<dbReference type="OrthoDB" id="9802051at2"/>
<dbReference type="FunFam" id="3.90.1530.30:FF:000001">
    <property type="entry name" value="Chromosome partitioning protein ParB"/>
    <property type="match status" value="1"/>
</dbReference>
<proteinExistence type="inferred from homology"/>
<evidence type="ECO:0000313" key="7">
    <source>
        <dbReference type="Proteomes" id="UP000316714"/>
    </source>
</evidence>
<evidence type="ECO:0000259" key="5">
    <source>
        <dbReference type="SMART" id="SM00470"/>
    </source>
</evidence>
<dbReference type="CDD" id="cd16393">
    <property type="entry name" value="SPO0J_N"/>
    <property type="match status" value="1"/>
</dbReference>
<evidence type="ECO:0000256" key="2">
    <source>
        <dbReference type="ARBA" id="ARBA00022829"/>
    </source>
</evidence>
<gene>
    <name evidence="6" type="primary">parB_2</name>
    <name evidence="6" type="ORF">KOR34_31640</name>
</gene>
<dbReference type="NCBIfam" id="TIGR00180">
    <property type="entry name" value="parB_part"/>
    <property type="match status" value="1"/>
</dbReference>
<dbReference type="SUPFAM" id="SSF110849">
    <property type="entry name" value="ParB/Sulfiredoxin"/>
    <property type="match status" value="1"/>
</dbReference>
<evidence type="ECO:0000256" key="3">
    <source>
        <dbReference type="ARBA" id="ARBA00023125"/>
    </source>
</evidence>
<keyword evidence="7" id="KW-1185">Reference proteome</keyword>
<dbReference type="InterPro" id="IPR036086">
    <property type="entry name" value="ParB/Sulfiredoxin_sf"/>
</dbReference>
<reference evidence="6 7" key="1">
    <citation type="submission" date="2019-02" db="EMBL/GenBank/DDBJ databases">
        <title>Deep-cultivation of Planctomycetes and their phenomic and genomic characterization uncovers novel biology.</title>
        <authorList>
            <person name="Wiegand S."/>
            <person name="Jogler M."/>
            <person name="Boedeker C."/>
            <person name="Pinto D."/>
            <person name="Vollmers J."/>
            <person name="Rivas-Marin E."/>
            <person name="Kohn T."/>
            <person name="Peeters S.H."/>
            <person name="Heuer A."/>
            <person name="Rast P."/>
            <person name="Oberbeckmann S."/>
            <person name="Bunk B."/>
            <person name="Jeske O."/>
            <person name="Meyerdierks A."/>
            <person name="Storesund J.E."/>
            <person name="Kallscheuer N."/>
            <person name="Luecker S."/>
            <person name="Lage O.M."/>
            <person name="Pohl T."/>
            <person name="Merkel B.J."/>
            <person name="Hornburger P."/>
            <person name="Mueller R.-W."/>
            <person name="Bruemmer F."/>
            <person name="Labrenz M."/>
            <person name="Spormann A.M."/>
            <person name="Op Den Camp H."/>
            <person name="Overmann J."/>
            <person name="Amann R."/>
            <person name="Jetten M.S.M."/>
            <person name="Mascher T."/>
            <person name="Medema M.H."/>
            <person name="Devos D.P."/>
            <person name="Kaster A.-K."/>
            <person name="Ovreas L."/>
            <person name="Rohde M."/>
            <person name="Galperin M.Y."/>
            <person name="Jogler C."/>
        </authorList>
    </citation>
    <scope>NUCLEOTIDE SEQUENCE [LARGE SCALE GENOMIC DNA]</scope>
    <source>
        <strain evidence="6 7">KOR34</strain>
    </source>
</reference>
<feature type="region of interest" description="Disordered" evidence="4">
    <location>
        <begin position="321"/>
        <end position="360"/>
    </location>
</feature>
<dbReference type="EMBL" id="SIHJ01000001">
    <property type="protein sequence ID" value="TWT38196.1"/>
    <property type="molecule type" value="Genomic_DNA"/>
</dbReference>
<dbReference type="Proteomes" id="UP000316714">
    <property type="component" value="Unassembled WGS sequence"/>
</dbReference>
<evidence type="ECO:0000313" key="6">
    <source>
        <dbReference type="EMBL" id="TWT38196.1"/>
    </source>
</evidence>
<sequence length="360" mass="39788">MSNQQRRLGRGLEALLGRSLDEQPSGQPSPAEPPAPVAAAPEGEDPAIMNRDESGQLWLELGVIKPNPHQPRKHFDEVEIADLADSIREHGVLQPLVVRRVEDRFELIAGERRLRAAQAASWQRVPVQLKEVTDQQMAEIAIVENVQRKDLGPLEKAASFHKYLQDYNCTQDELAKRIHIDRSTIANLIRLLELPEQVKQMITAGELTQGHARALLPLGEFDQQIDMAKRIKRDGLSVRATEQAIQEANRGDDEQLRVVGEDGVSRKPGAARNDQLASLEQELQTALGTKVSLSRNAKGKGKITIQFKDADEFERLRQHLTGQSAQQPIEQPAGGEPAAIQPGFEQPHDGYQDGGFVAAG</sequence>
<dbReference type="SUPFAM" id="SSF109709">
    <property type="entry name" value="KorB DNA-binding domain-like"/>
    <property type="match status" value="1"/>
</dbReference>
<keyword evidence="3" id="KW-0238">DNA-binding</keyword>